<name>T1HKW6_RHOPR</name>
<evidence type="ECO:0000313" key="2">
    <source>
        <dbReference type="Proteomes" id="UP000015103"/>
    </source>
</evidence>
<evidence type="ECO:0000313" key="1">
    <source>
        <dbReference type="EnsemblMetazoa" id="RPRC004690-PA"/>
    </source>
</evidence>
<accession>T1HKW6</accession>
<keyword evidence="2" id="KW-1185">Reference proteome</keyword>
<dbReference type="Proteomes" id="UP000015103">
    <property type="component" value="Unassembled WGS sequence"/>
</dbReference>
<protein>
    <submittedName>
        <fullName evidence="1">Uncharacterized protein</fullName>
    </submittedName>
</protein>
<dbReference type="OMA" id="PQRNNET"/>
<dbReference type="InParanoid" id="T1HKW6"/>
<reference evidence="1" key="1">
    <citation type="submission" date="2015-05" db="UniProtKB">
        <authorList>
            <consortium name="EnsemblMetazoa"/>
        </authorList>
    </citation>
    <scope>IDENTIFICATION</scope>
</reference>
<proteinExistence type="predicted"/>
<organism evidence="1 2">
    <name type="scientific">Rhodnius prolixus</name>
    <name type="common">Triatomid bug</name>
    <dbReference type="NCBI Taxonomy" id="13249"/>
    <lineage>
        <taxon>Eukaryota</taxon>
        <taxon>Metazoa</taxon>
        <taxon>Ecdysozoa</taxon>
        <taxon>Arthropoda</taxon>
        <taxon>Hexapoda</taxon>
        <taxon>Insecta</taxon>
        <taxon>Pterygota</taxon>
        <taxon>Neoptera</taxon>
        <taxon>Paraneoptera</taxon>
        <taxon>Hemiptera</taxon>
        <taxon>Heteroptera</taxon>
        <taxon>Panheteroptera</taxon>
        <taxon>Cimicomorpha</taxon>
        <taxon>Reduviidae</taxon>
        <taxon>Triatominae</taxon>
        <taxon>Rhodnius</taxon>
    </lineage>
</organism>
<dbReference type="STRING" id="13249.T1HKW6"/>
<sequence>MSENRIQKLLFNEYSDFEDIVLIESPFAQTTKDGTGVRQVQMGLTPTKLILAGDIIEKFDPRIQIDPDTGTLELLSLFPVECVNMSVYRRKNRNTLKAHFCNDQVIYFELAGSFKREVSVIEFYLEN</sequence>
<dbReference type="eggNOG" id="ENOG502S7AY">
    <property type="taxonomic scope" value="Eukaryota"/>
</dbReference>
<dbReference type="VEuPathDB" id="VectorBase:RPRC004690"/>
<dbReference type="HOGENOM" id="CLU_1973229_0_0_1"/>
<dbReference type="EnsemblMetazoa" id="RPRC004690-RA">
    <property type="protein sequence ID" value="RPRC004690-PA"/>
    <property type="gene ID" value="RPRC004690"/>
</dbReference>
<dbReference type="AlphaFoldDB" id="T1HKW6"/>
<dbReference type="EMBL" id="ACPB03020517">
    <property type="status" value="NOT_ANNOTATED_CDS"/>
    <property type="molecule type" value="Genomic_DNA"/>
</dbReference>